<dbReference type="Proteomes" id="UP000594263">
    <property type="component" value="Unplaced"/>
</dbReference>
<keyword evidence="4" id="KW-1185">Reference proteome</keyword>
<dbReference type="InterPro" id="IPR009027">
    <property type="entry name" value="Ribosomal_bL9/RNase_H1_N"/>
</dbReference>
<reference evidence="3" key="1">
    <citation type="submission" date="2021-01" db="UniProtKB">
        <authorList>
            <consortium name="EnsemblPlants"/>
        </authorList>
    </citation>
    <scope>IDENTIFICATION</scope>
</reference>
<feature type="coiled-coil region" evidence="1">
    <location>
        <begin position="5"/>
        <end position="46"/>
    </location>
</feature>
<evidence type="ECO:0000256" key="1">
    <source>
        <dbReference type="SAM" id="Coils"/>
    </source>
</evidence>
<keyword evidence="1" id="KW-0175">Coiled coil</keyword>
<evidence type="ECO:0000313" key="4">
    <source>
        <dbReference type="Proteomes" id="UP000594263"/>
    </source>
</evidence>
<dbReference type="InterPro" id="IPR011320">
    <property type="entry name" value="RNase_H1_N"/>
</dbReference>
<sequence length="396" mass="45751">MSCRKRKLFSRNKILMEEREQLQKEIIQIRESIKELQTEASKKKKEIRVIDTVIGNQVATKQQDKKLDEEEEGAKYHYVIFNGPNRGIYDDWSKAAIFITGHNIVHKKYLGLQEAKKALEEYKPTYAPKIPVQEKMRVTGKVPQSLTIEKIQTQKQREEAARLTKKIFDQEYQFLVNYSDEDKVTSIYPVESGQHGPKAIILPEADPLKTYMMFQAGLISCIYFKNIGIFQYFPVKFKRAIQQYAGRVIQKREGFLKIYATYPVFMEGEDGILQPAIQLCQIGISNGSYSDMGSAEHQDELSQYLNNYVGILLKGIRTKGRIIFSAKSVVLWSMQPRSPREQDVQLLNKFLEDVMRINYPVGELLKKELCIRLAEKFPETHVCEACSPSSPREVVM</sequence>
<evidence type="ECO:0000259" key="2">
    <source>
        <dbReference type="Pfam" id="PF01693"/>
    </source>
</evidence>
<dbReference type="Pfam" id="PF01693">
    <property type="entry name" value="Cauli_VI"/>
    <property type="match status" value="1"/>
</dbReference>
<name>A0A7N0UD41_KALFE</name>
<dbReference type="SUPFAM" id="SSF55658">
    <property type="entry name" value="L9 N-domain-like"/>
    <property type="match status" value="1"/>
</dbReference>
<protein>
    <recommendedName>
        <fullName evidence="2">Ribonuclease H1 N-terminal domain-containing protein</fullName>
    </recommendedName>
</protein>
<proteinExistence type="predicted"/>
<evidence type="ECO:0000313" key="3">
    <source>
        <dbReference type="EnsemblPlants" id="Kaladp0061s0076.1.v1.1.CDS.1"/>
    </source>
</evidence>
<dbReference type="Gramene" id="Kaladp0061s0076.1.v1.1">
    <property type="protein sequence ID" value="Kaladp0061s0076.1.v1.1.CDS.1"/>
    <property type="gene ID" value="Kaladp0061s0076.v1.1"/>
</dbReference>
<dbReference type="EnsemblPlants" id="Kaladp0061s0076.1.v1.1">
    <property type="protein sequence ID" value="Kaladp0061s0076.1.v1.1.CDS.1"/>
    <property type="gene ID" value="Kaladp0061s0076.v1.1"/>
</dbReference>
<organism evidence="3 4">
    <name type="scientific">Kalanchoe fedtschenkoi</name>
    <name type="common">Lavender scallops</name>
    <name type="synonym">South American air plant</name>
    <dbReference type="NCBI Taxonomy" id="63787"/>
    <lineage>
        <taxon>Eukaryota</taxon>
        <taxon>Viridiplantae</taxon>
        <taxon>Streptophyta</taxon>
        <taxon>Embryophyta</taxon>
        <taxon>Tracheophyta</taxon>
        <taxon>Spermatophyta</taxon>
        <taxon>Magnoliopsida</taxon>
        <taxon>eudicotyledons</taxon>
        <taxon>Gunneridae</taxon>
        <taxon>Pentapetalae</taxon>
        <taxon>Saxifragales</taxon>
        <taxon>Crassulaceae</taxon>
        <taxon>Kalanchoe</taxon>
    </lineage>
</organism>
<feature type="domain" description="Ribonuclease H1 N-terminal" evidence="2">
    <location>
        <begin position="78"/>
        <end position="117"/>
    </location>
</feature>
<accession>A0A7N0UD41</accession>
<dbReference type="AlphaFoldDB" id="A0A7N0UD41"/>